<dbReference type="Gene3D" id="4.10.740.10">
    <property type="entry name" value="Coagulation Factor IX"/>
    <property type="match status" value="1"/>
</dbReference>
<keyword evidence="3" id="KW-0964">Secreted</keyword>
<dbReference type="InterPro" id="IPR000152">
    <property type="entry name" value="EGF-type_Asp/Asn_hydroxyl_site"/>
</dbReference>
<dbReference type="Pfam" id="PF00594">
    <property type="entry name" value="Gla"/>
    <property type="match status" value="1"/>
</dbReference>
<dbReference type="PROSITE" id="PS50026">
    <property type="entry name" value="EGF_3"/>
    <property type="match status" value="1"/>
</dbReference>
<evidence type="ECO:0000256" key="10">
    <source>
        <dbReference type="ARBA" id="ARBA00023180"/>
    </source>
</evidence>
<dbReference type="PANTHER" id="PTHR24278:SF40">
    <property type="entry name" value="COAGULATION FACTOR VII-LIKE"/>
    <property type="match status" value="1"/>
</dbReference>
<dbReference type="SMART" id="SM00020">
    <property type="entry name" value="Tryp_SPc"/>
    <property type="match status" value="1"/>
</dbReference>
<keyword evidence="2" id="KW-0301">Gamma-carboxyglutamic acid</keyword>
<dbReference type="InterPro" id="IPR009003">
    <property type="entry name" value="Peptidase_S1_PA"/>
</dbReference>
<dbReference type="PRINTS" id="PR00001">
    <property type="entry name" value="GLABLOOD"/>
</dbReference>
<dbReference type="InterPro" id="IPR035972">
    <property type="entry name" value="GLA-like_dom_SF"/>
</dbReference>
<dbReference type="InterPro" id="IPR000742">
    <property type="entry name" value="EGF"/>
</dbReference>
<dbReference type="CDD" id="cd00054">
    <property type="entry name" value="EGF_CA"/>
    <property type="match status" value="1"/>
</dbReference>
<protein>
    <recommendedName>
        <fullName evidence="18">Coagulation factor VII</fullName>
    </recommendedName>
</protein>
<dbReference type="Proteomes" id="UP000694388">
    <property type="component" value="Unplaced"/>
</dbReference>
<evidence type="ECO:0000256" key="4">
    <source>
        <dbReference type="ARBA" id="ARBA00022536"/>
    </source>
</evidence>
<evidence type="ECO:0000313" key="17">
    <source>
        <dbReference type="Proteomes" id="UP000694388"/>
    </source>
</evidence>
<comment type="subcellular location">
    <subcellularLocation>
        <location evidence="1">Secreted</location>
    </subcellularLocation>
</comment>
<dbReference type="GO" id="GO:0005509">
    <property type="term" value="F:calcium ion binding"/>
    <property type="evidence" value="ECO:0007669"/>
    <property type="project" value="InterPro"/>
</dbReference>
<feature type="domain" description="Peptidase S1" evidence="14">
    <location>
        <begin position="204"/>
        <end position="351"/>
    </location>
</feature>
<dbReference type="PROSITE" id="PS01186">
    <property type="entry name" value="EGF_2"/>
    <property type="match status" value="1"/>
</dbReference>
<evidence type="ECO:0000256" key="6">
    <source>
        <dbReference type="ARBA" id="ARBA00022737"/>
    </source>
</evidence>
<dbReference type="InterPro" id="IPR043504">
    <property type="entry name" value="Peptidase_S1_PA_chymotrypsin"/>
</dbReference>
<evidence type="ECO:0000256" key="1">
    <source>
        <dbReference type="ARBA" id="ARBA00004613"/>
    </source>
</evidence>
<accession>A0A8C4NMH2</accession>
<comment type="caution">
    <text evidence="11">Lacks conserved residue(s) required for the propagation of feature annotation.</text>
</comment>
<dbReference type="CDD" id="cd00190">
    <property type="entry name" value="Tryp_SPc"/>
    <property type="match status" value="1"/>
</dbReference>
<keyword evidence="4 11" id="KW-0245">EGF-like domain</keyword>
<feature type="compositionally biased region" description="Basic and acidic residues" evidence="12">
    <location>
        <begin position="1"/>
        <end position="10"/>
    </location>
</feature>
<dbReference type="FunFam" id="2.40.10.10:FF:000013">
    <property type="entry name" value="Coagulation factor X"/>
    <property type="match status" value="1"/>
</dbReference>
<dbReference type="Pfam" id="PF00089">
    <property type="entry name" value="Trypsin"/>
    <property type="match status" value="1"/>
</dbReference>
<dbReference type="PROSITE" id="PS00010">
    <property type="entry name" value="ASX_HYDROXYL"/>
    <property type="match status" value="1"/>
</dbReference>
<dbReference type="Ensembl" id="ENSEBUT00000006465.1">
    <property type="protein sequence ID" value="ENSEBUP00000006018.1"/>
    <property type="gene ID" value="ENSEBUG00000004023.1"/>
</dbReference>
<dbReference type="PANTHER" id="PTHR24278">
    <property type="entry name" value="COAGULATION FACTOR"/>
    <property type="match status" value="1"/>
</dbReference>
<dbReference type="InterPro" id="IPR001314">
    <property type="entry name" value="Peptidase_S1A"/>
</dbReference>
<dbReference type="SMART" id="SM00069">
    <property type="entry name" value="GLA"/>
    <property type="match status" value="1"/>
</dbReference>
<evidence type="ECO:0000259" key="13">
    <source>
        <dbReference type="PROSITE" id="PS50026"/>
    </source>
</evidence>
<feature type="compositionally biased region" description="Polar residues" evidence="12">
    <location>
        <begin position="12"/>
        <end position="21"/>
    </location>
</feature>
<proteinExistence type="predicted"/>
<keyword evidence="5" id="KW-0645">Protease</keyword>
<evidence type="ECO:0000256" key="11">
    <source>
        <dbReference type="PROSITE-ProRule" id="PRU00076"/>
    </source>
</evidence>
<keyword evidence="8" id="KW-0106">Calcium</keyword>
<evidence type="ECO:0000313" key="16">
    <source>
        <dbReference type="Ensembl" id="ENSEBUP00000006018.1"/>
    </source>
</evidence>
<dbReference type="InterPro" id="IPR018114">
    <property type="entry name" value="TRYPSIN_HIS"/>
</dbReference>
<dbReference type="PROSITE" id="PS00022">
    <property type="entry name" value="EGF_1"/>
    <property type="match status" value="1"/>
</dbReference>
<evidence type="ECO:0000259" key="14">
    <source>
        <dbReference type="PROSITE" id="PS50240"/>
    </source>
</evidence>
<dbReference type="PROSITE" id="PS50998">
    <property type="entry name" value="GLA_2"/>
    <property type="match status" value="1"/>
</dbReference>
<sequence>MEGARSHKGDTQLPTSNSSSPVFLGSREATTMLGSRRVRANSFLEETKLGSLERECIEEECDFEEAREVFEHTERTNEFWILHTRKTPCTSNPCHDGSTCQDVGEYYSCICRTGWEGKNCDVMSVTRRHCRVNNGECDHECTMEANTLNVRCHCVEGYQLGRDNTSCIPEDDFPCGLVVRPPSRVPVNGSAHMGMAVLPQEGRIVGGQECPKGQCPWQALLKRRGQVHCGGTILSRRWIVTAAHCVGSSPPVYTITLGEHDVAVTEGTEQTLKVQDIIKHQNYTSRSHAHDIALLYLEKEMEFSPWVVPICVPGSAFLASLMHKTVAGTISGWGRLSEIGPSSRILQQVKVIRSFFA</sequence>
<evidence type="ECO:0000256" key="8">
    <source>
        <dbReference type="ARBA" id="ARBA00022837"/>
    </source>
</evidence>
<feature type="domain" description="Gla" evidence="15">
    <location>
        <begin position="39"/>
        <end position="85"/>
    </location>
</feature>
<dbReference type="GeneTree" id="ENSGT00940000154474"/>
<organism evidence="16 17">
    <name type="scientific">Eptatretus burgeri</name>
    <name type="common">Inshore hagfish</name>
    <dbReference type="NCBI Taxonomy" id="7764"/>
    <lineage>
        <taxon>Eukaryota</taxon>
        <taxon>Metazoa</taxon>
        <taxon>Chordata</taxon>
        <taxon>Craniata</taxon>
        <taxon>Vertebrata</taxon>
        <taxon>Cyclostomata</taxon>
        <taxon>Myxini</taxon>
        <taxon>Myxiniformes</taxon>
        <taxon>Myxinidae</taxon>
        <taxon>Eptatretinae</taxon>
        <taxon>Eptatretus</taxon>
    </lineage>
</organism>
<dbReference type="InterPro" id="IPR017857">
    <property type="entry name" value="Coagulation_fac-like_Gla_dom"/>
</dbReference>
<keyword evidence="9 11" id="KW-1015">Disulfide bond</keyword>
<dbReference type="SUPFAM" id="SSF57196">
    <property type="entry name" value="EGF/Laminin"/>
    <property type="match status" value="1"/>
</dbReference>
<evidence type="ECO:0000256" key="9">
    <source>
        <dbReference type="ARBA" id="ARBA00023157"/>
    </source>
</evidence>
<evidence type="ECO:0000256" key="3">
    <source>
        <dbReference type="ARBA" id="ARBA00022525"/>
    </source>
</evidence>
<keyword evidence="10" id="KW-0325">Glycoprotein</keyword>
<reference evidence="16" key="1">
    <citation type="submission" date="2025-08" db="UniProtKB">
        <authorList>
            <consortium name="Ensembl"/>
        </authorList>
    </citation>
    <scope>IDENTIFICATION</scope>
</reference>
<feature type="disulfide bond" evidence="11">
    <location>
        <begin position="111"/>
        <end position="120"/>
    </location>
</feature>
<dbReference type="SUPFAM" id="SSF50494">
    <property type="entry name" value="Trypsin-like serine proteases"/>
    <property type="match status" value="1"/>
</dbReference>
<reference evidence="16" key="2">
    <citation type="submission" date="2025-09" db="UniProtKB">
        <authorList>
            <consortium name="Ensembl"/>
        </authorList>
    </citation>
    <scope>IDENTIFICATION</scope>
</reference>
<keyword evidence="6" id="KW-0677">Repeat</keyword>
<evidence type="ECO:0008006" key="18">
    <source>
        <dbReference type="Google" id="ProtNLM"/>
    </source>
</evidence>
<evidence type="ECO:0000256" key="7">
    <source>
        <dbReference type="ARBA" id="ARBA00022801"/>
    </source>
</evidence>
<dbReference type="PROSITE" id="PS00134">
    <property type="entry name" value="TRYPSIN_HIS"/>
    <property type="match status" value="1"/>
</dbReference>
<keyword evidence="7" id="KW-0378">Hydrolase</keyword>
<dbReference type="SMART" id="SM00181">
    <property type="entry name" value="EGF"/>
    <property type="match status" value="2"/>
</dbReference>
<dbReference type="InterPro" id="IPR001254">
    <property type="entry name" value="Trypsin_dom"/>
</dbReference>
<feature type="domain" description="EGF-like" evidence="13">
    <location>
        <begin position="85"/>
        <end position="121"/>
    </location>
</feature>
<dbReference type="FunFam" id="4.10.740.10:FF:000001">
    <property type="entry name" value="vitamin K-dependent protein S"/>
    <property type="match status" value="1"/>
</dbReference>
<dbReference type="GO" id="GO:0005615">
    <property type="term" value="C:extracellular space"/>
    <property type="evidence" value="ECO:0007669"/>
    <property type="project" value="TreeGrafter"/>
</dbReference>
<keyword evidence="17" id="KW-1185">Reference proteome</keyword>
<dbReference type="Pfam" id="PF14670">
    <property type="entry name" value="FXa_inhibition"/>
    <property type="match status" value="1"/>
</dbReference>
<dbReference type="Gene3D" id="2.10.25.10">
    <property type="entry name" value="Laminin"/>
    <property type="match status" value="2"/>
</dbReference>
<evidence type="ECO:0000259" key="15">
    <source>
        <dbReference type="PROSITE" id="PS50998"/>
    </source>
</evidence>
<dbReference type="PROSITE" id="PS50240">
    <property type="entry name" value="TRYPSIN_DOM"/>
    <property type="match status" value="1"/>
</dbReference>
<dbReference type="Pfam" id="PF00008">
    <property type="entry name" value="EGF"/>
    <property type="match status" value="1"/>
</dbReference>
<evidence type="ECO:0000256" key="5">
    <source>
        <dbReference type="ARBA" id="ARBA00022670"/>
    </source>
</evidence>
<dbReference type="PROSITE" id="PS00011">
    <property type="entry name" value="GLA_1"/>
    <property type="match status" value="1"/>
</dbReference>
<evidence type="ECO:0000256" key="2">
    <source>
        <dbReference type="ARBA" id="ARBA00022479"/>
    </source>
</evidence>
<dbReference type="GO" id="GO:0006508">
    <property type="term" value="P:proteolysis"/>
    <property type="evidence" value="ECO:0007669"/>
    <property type="project" value="UniProtKB-KW"/>
</dbReference>
<dbReference type="GO" id="GO:0004252">
    <property type="term" value="F:serine-type endopeptidase activity"/>
    <property type="evidence" value="ECO:0007669"/>
    <property type="project" value="InterPro"/>
</dbReference>
<dbReference type="FunFam" id="2.10.25.10:FF:000095">
    <property type="entry name" value="Notch, isoform B"/>
    <property type="match status" value="1"/>
</dbReference>
<dbReference type="InterPro" id="IPR050442">
    <property type="entry name" value="Peptidase_S1_coag_factors"/>
</dbReference>
<name>A0A8C4NMH2_EPTBU</name>
<evidence type="ECO:0000256" key="12">
    <source>
        <dbReference type="SAM" id="MobiDB-lite"/>
    </source>
</evidence>
<dbReference type="InterPro" id="IPR000294">
    <property type="entry name" value="GLA_domain"/>
</dbReference>
<dbReference type="SUPFAM" id="SSF57630">
    <property type="entry name" value="GLA-domain"/>
    <property type="match status" value="1"/>
</dbReference>
<dbReference type="AlphaFoldDB" id="A0A8C4NMH2"/>
<dbReference type="Gene3D" id="2.40.10.10">
    <property type="entry name" value="Trypsin-like serine proteases"/>
    <property type="match status" value="2"/>
</dbReference>
<feature type="region of interest" description="Disordered" evidence="12">
    <location>
        <begin position="1"/>
        <end position="26"/>
    </location>
</feature>
<dbReference type="PRINTS" id="PR00722">
    <property type="entry name" value="CHYMOTRYPSIN"/>
</dbReference>